<reference evidence="2 3" key="1">
    <citation type="submission" date="2018-07" db="EMBL/GenBank/DDBJ databases">
        <title>The draft genome of Phyllobacterium salinisoli.</title>
        <authorList>
            <person name="Liu L."/>
            <person name="Li L."/>
            <person name="Zhang X."/>
            <person name="Liang L."/>
        </authorList>
    </citation>
    <scope>NUCLEOTIDE SEQUENCE [LARGE SCALE GENOMIC DNA]</scope>
    <source>
        <strain evidence="2 3">LLAN61</strain>
    </source>
</reference>
<protein>
    <submittedName>
        <fullName evidence="2">Uncharacterized protein</fullName>
    </submittedName>
</protein>
<feature type="region of interest" description="Disordered" evidence="1">
    <location>
        <begin position="27"/>
        <end position="55"/>
    </location>
</feature>
<evidence type="ECO:0000313" key="2">
    <source>
        <dbReference type="EMBL" id="RCS21423.1"/>
    </source>
</evidence>
<organism evidence="2 3">
    <name type="scientific">Phyllobacterium salinisoli</name>
    <dbReference type="NCBI Taxonomy" id="1899321"/>
    <lineage>
        <taxon>Bacteria</taxon>
        <taxon>Pseudomonadati</taxon>
        <taxon>Pseudomonadota</taxon>
        <taxon>Alphaproteobacteria</taxon>
        <taxon>Hyphomicrobiales</taxon>
        <taxon>Phyllobacteriaceae</taxon>
        <taxon>Phyllobacterium</taxon>
    </lineage>
</organism>
<comment type="caution">
    <text evidence="2">The sequence shown here is derived from an EMBL/GenBank/DDBJ whole genome shotgun (WGS) entry which is preliminary data.</text>
</comment>
<dbReference type="EMBL" id="QOZG01000041">
    <property type="protein sequence ID" value="RCS21423.1"/>
    <property type="molecule type" value="Genomic_DNA"/>
</dbReference>
<name>A0A368JZ06_9HYPH</name>
<gene>
    <name evidence="2" type="ORF">DUT91_24215</name>
</gene>
<keyword evidence="3" id="KW-1185">Reference proteome</keyword>
<evidence type="ECO:0000256" key="1">
    <source>
        <dbReference type="SAM" id="MobiDB-lite"/>
    </source>
</evidence>
<evidence type="ECO:0000313" key="3">
    <source>
        <dbReference type="Proteomes" id="UP000253420"/>
    </source>
</evidence>
<dbReference type="AlphaFoldDB" id="A0A368JZ06"/>
<proteinExistence type="predicted"/>
<dbReference type="Proteomes" id="UP000253420">
    <property type="component" value="Unassembled WGS sequence"/>
</dbReference>
<sequence>MLAEAYDGDASEAQIAMNHALRLDDQKDFIDIPEEDADSRPSRRRAHTREPAEELAARDISMRTEAGKNVKAADHGASSIKADHDDLMLMSSQMQPIEAATYIVVPAFINLIEIFSQPLWQRRPDGPEALLCNQTVRG</sequence>
<accession>A0A368JZ06</accession>